<proteinExistence type="predicted"/>
<keyword evidence="2" id="KW-1185">Reference proteome</keyword>
<evidence type="ECO:0000313" key="2">
    <source>
        <dbReference type="Proteomes" id="UP000325273"/>
    </source>
</evidence>
<dbReference type="Proteomes" id="UP000325273">
    <property type="component" value="Unassembled WGS sequence"/>
</dbReference>
<organism evidence="1 2">
    <name type="scientific">Paraburkholderia panacisoli</name>
    <dbReference type="NCBI Taxonomy" id="2603818"/>
    <lineage>
        <taxon>Bacteria</taxon>
        <taxon>Pseudomonadati</taxon>
        <taxon>Pseudomonadota</taxon>
        <taxon>Betaproteobacteria</taxon>
        <taxon>Burkholderiales</taxon>
        <taxon>Burkholderiaceae</taxon>
        <taxon>Paraburkholderia</taxon>
    </lineage>
</organism>
<accession>A0A5B0HDL7</accession>
<evidence type="ECO:0000313" key="1">
    <source>
        <dbReference type="EMBL" id="KAA1013241.1"/>
    </source>
</evidence>
<protein>
    <submittedName>
        <fullName evidence="1">Uncharacterized protein</fullName>
    </submittedName>
</protein>
<name>A0A5B0HDL7_9BURK</name>
<gene>
    <name evidence="1" type="ORF">FVF58_10535</name>
</gene>
<dbReference type="EMBL" id="VTUZ01000005">
    <property type="protein sequence ID" value="KAA1013241.1"/>
    <property type="molecule type" value="Genomic_DNA"/>
</dbReference>
<dbReference type="AlphaFoldDB" id="A0A5B0HDL7"/>
<sequence>MLAVFFLATNAGASEGQVRTIQIVSGSYGQNCGATHGNETRDIARRCDGLMTCEYAPREPLRSRPAAKCRSGFVAEWRCDHADFHTAALSPEATRGDTLVLSCVIERGAGK</sequence>
<reference evidence="1 2" key="1">
    <citation type="submission" date="2019-08" db="EMBL/GenBank/DDBJ databases">
        <title>Paraburkholderia sp. DCY113.</title>
        <authorList>
            <person name="Kang J."/>
        </authorList>
    </citation>
    <scope>NUCLEOTIDE SEQUENCE [LARGE SCALE GENOMIC DNA]</scope>
    <source>
        <strain evidence="1 2">DCY113</strain>
    </source>
</reference>
<comment type="caution">
    <text evidence="1">The sequence shown here is derived from an EMBL/GenBank/DDBJ whole genome shotgun (WGS) entry which is preliminary data.</text>
</comment>